<dbReference type="InParanoid" id="A0A1I4EIY2"/>
<organism evidence="4 5">
    <name type="scientific">Geodermatophilus ruber</name>
    <dbReference type="NCBI Taxonomy" id="504800"/>
    <lineage>
        <taxon>Bacteria</taxon>
        <taxon>Bacillati</taxon>
        <taxon>Actinomycetota</taxon>
        <taxon>Actinomycetes</taxon>
        <taxon>Geodermatophilales</taxon>
        <taxon>Geodermatophilaceae</taxon>
        <taxon>Geodermatophilus</taxon>
    </lineage>
</organism>
<dbReference type="SUPFAM" id="SSF53756">
    <property type="entry name" value="UDP-Glycosyltransferase/glycogen phosphorylase"/>
    <property type="match status" value="1"/>
</dbReference>
<dbReference type="Pfam" id="PF13692">
    <property type="entry name" value="Glyco_trans_1_4"/>
    <property type="match status" value="1"/>
</dbReference>
<dbReference type="STRING" id="504800.SAMN04488085_10633"/>
<evidence type="ECO:0000256" key="3">
    <source>
        <dbReference type="ARBA" id="ARBA00022679"/>
    </source>
</evidence>
<dbReference type="EMBL" id="FOSW01000006">
    <property type="protein sequence ID" value="SFL05173.1"/>
    <property type="molecule type" value="Genomic_DNA"/>
</dbReference>
<gene>
    <name evidence="4" type="ORF">SAMN04488085_10633</name>
</gene>
<name>A0A1I4EIY2_9ACTN</name>
<keyword evidence="2" id="KW-0328">Glycosyltransferase</keyword>
<dbReference type="AlphaFoldDB" id="A0A1I4EIY2"/>
<evidence type="ECO:0000313" key="5">
    <source>
        <dbReference type="Proteomes" id="UP000199152"/>
    </source>
</evidence>
<keyword evidence="3 4" id="KW-0808">Transferase</keyword>
<evidence type="ECO:0000256" key="2">
    <source>
        <dbReference type="ARBA" id="ARBA00022676"/>
    </source>
</evidence>
<proteinExistence type="inferred from homology"/>
<sequence length="199" mass="20591">MATRAPAPAGRPLVCVSRLVPAGGVDILLTAFGLLVDDRPGLALEIVGGGPLGRVLRRTAEEMGLAERVHFRGPQPWPAVRAVVQRSAMLVLPHRADVAGSNDHDGQGALLPVLRHALACARPVVATRAVAPHVLRHGETGLLVPPEDPVALALAVAGLLDDPDRAAALSSAGRQAVAGLPDGDPGGGRLQWLWQRVTG</sequence>
<accession>A0A1I4EIY2</accession>
<dbReference type="OrthoDB" id="9806887at2"/>
<evidence type="ECO:0000313" key="4">
    <source>
        <dbReference type="EMBL" id="SFL05173.1"/>
    </source>
</evidence>
<dbReference type="Gene3D" id="3.40.50.2000">
    <property type="entry name" value="Glycogen Phosphorylase B"/>
    <property type="match status" value="1"/>
</dbReference>
<reference evidence="4 5" key="1">
    <citation type="submission" date="2016-10" db="EMBL/GenBank/DDBJ databases">
        <authorList>
            <person name="de Groot N.N."/>
        </authorList>
    </citation>
    <scope>NUCLEOTIDE SEQUENCE [LARGE SCALE GENOMIC DNA]</scope>
    <source>
        <strain evidence="4 5">DSM 45317</strain>
    </source>
</reference>
<comment type="similarity">
    <text evidence="1">Belongs to the glycosyltransferase group 1 family. Glycosyltransferase 4 subfamily.</text>
</comment>
<dbReference type="PANTHER" id="PTHR12526">
    <property type="entry name" value="GLYCOSYLTRANSFERASE"/>
    <property type="match status" value="1"/>
</dbReference>
<dbReference type="PANTHER" id="PTHR12526:SF640">
    <property type="entry name" value="COLANIC ACID BIOSYNTHESIS GLYCOSYLTRANSFERASE WCAL-RELATED"/>
    <property type="match status" value="1"/>
</dbReference>
<keyword evidence="5" id="KW-1185">Reference proteome</keyword>
<dbReference type="Proteomes" id="UP000199152">
    <property type="component" value="Unassembled WGS sequence"/>
</dbReference>
<evidence type="ECO:0000256" key="1">
    <source>
        <dbReference type="ARBA" id="ARBA00009481"/>
    </source>
</evidence>
<protein>
    <submittedName>
        <fullName evidence="4">Glycosyl transferases group 1</fullName>
    </submittedName>
</protein>
<dbReference type="GO" id="GO:0016757">
    <property type="term" value="F:glycosyltransferase activity"/>
    <property type="evidence" value="ECO:0007669"/>
    <property type="project" value="UniProtKB-KW"/>
</dbReference>
<dbReference type="RefSeq" id="WP_091324282.1">
    <property type="nucleotide sequence ID" value="NZ_FOSW01000006.1"/>
</dbReference>